<feature type="transmembrane region" description="Helical" evidence="2">
    <location>
        <begin position="83"/>
        <end position="101"/>
    </location>
</feature>
<organism evidence="3 4">
    <name type="scientific">Naematelia encephala</name>
    <dbReference type="NCBI Taxonomy" id="71784"/>
    <lineage>
        <taxon>Eukaryota</taxon>
        <taxon>Fungi</taxon>
        <taxon>Dikarya</taxon>
        <taxon>Basidiomycota</taxon>
        <taxon>Agaricomycotina</taxon>
        <taxon>Tremellomycetes</taxon>
        <taxon>Tremellales</taxon>
        <taxon>Naemateliaceae</taxon>
        <taxon>Naematelia</taxon>
    </lineage>
</organism>
<proteinExistence type="predicted"/>
<dbReference type="AlphaFoldDB" id="A0A1Y2AHE7"/>
<dbReference type="Proteomes" id="UP000193986">
    <property type="component" value="Unassembled WGS sequence"/>
</dbReference>
<sequence>MPRHAGPAARQRSSTQTKKEKEKAKSAQETRILDEQEQEAEIKHLRRQNRRDNEQNHYTLDAGVSVVLLLSFIHFLRQIDDGSLPLIILCLLQTLLLPLSLTPSRIPPLSALTTRYHQLIVLTQLVIFVLAYIAIGQDKSFVRVARWALPELVTGAVEIARRGERGMEKRLKELEALRYNAKGP</sequence>
<evidence type="ECO:0000256" key="2">
    <source>
        <dbReference type="SAM" id="Phobius"/>
    </source>
</evidence>
<evidence type="ECO:0000256" key="1">
    <source>
        <dbReference type="SAM" id="MobiDB-lite"/>
    </source>
</evidence>
<keyword evidence="2" id="KW-0812">Transmembrane</keyword>
<dbReference type="InParanoid" id="A0A1Y2AHE7"/>
<keyword evidence="2" id="KW-0472">Membrane</keyword>
<accession>A0A1Y2AHE7</accession>
<keyword evidence="4" id="KW-1185">Reference proteome</keyword>
<feature type="region of interest" description="Disordered" evidence="1">
    <location>
        <begin position="1"/>
        <end position="37"/>
    </location>
</feature>
<reference evidence="3 4" key="1">
    <citation type="submission" date="2016-07" db="EMBL/GenBank/DDBJ databases">
        <title>Pervasive Adenine N6-methylation of Active Genes in Fungi.</title>
        <authorList>
            <consortium name="DOE Joint Genome Institute"/>
            <person name="Mondo S.J."/>
            <person name="Dannebaum R.O."/>
            <person name="Kuo R.C."/>
            <person name="Labutti K."/>
            <person name="Haridas S."/>
            <person name="Kuo A."/>
            <person name="Salamov A."/>
            <person name="Ahrendt S.R."/>
            <person name="Lipzen A."/>
            <person name="Sullivan W."/>
            <person name="Andreopoulos W.B."/>
            <person name="Clum A."/>
            <person name="Lindquist E."/>
            <person name="Daum C."/>
            <person name="Ramamoorthy G.K."/>
            <person name="Gryganskyi A."/>
            <person name="Culley D."/>
            <person name="Magnuson J.K."/>
            <person name="James T.Y."/>
            <person name="O'Malley M.A."/>
            <person name="Stajich J.E."/>
            <person name="Spatafora J.W."/>
            <person name="Visel A."/>
            <person name="Grigoriev I.V."/>
        </authorList>
    </citation>
    <scope>NUCLEOTIDE SEQUENCE [LARGE SCALE GENOMIC DNA]</scope>
    <source>
        <strain evidence="3 4">68-887.2</strain>
    </source>
</reference>
<protein>
    <submittedName>
        <fullName evidence="3">Uncharacterized protein</fullName>
    </submittedName>
</protein>
<name>A0A1Y2AHE7_9TREE</name>
<gene>
    <name evidence="3" type="ORF">BCR39DRAFT_552473</name>
</gene>
<evidence type="ECO:0000313" key="4">
    <source>
        <dbReference type="Proteomes" id="UP000193986"/>
    </source>
</evidence>
<comment type="caution">
    <text evidence="3">The sequence shown here is derived from an EMBL/GenBank/DDBJ whole genome shotgun (WGS) entry which is preliminary data.</text>
</comment>
<dbReference type="EMBL" id="MCFC01000100">
    <property type="protein sequence ID" value="ORY21981.1"/>
    <property type="molecule type" value="Genomic_DNA"/>
</dbReference>
<feature type="compositionally biased region" description="Basic and acidic residues" evidence="1">
    <location>
        <begin position="17"/>
        <end position="34"/>
    </location>
</feature>
<evidence type="ECO:0000313" key="3">
    <source>
        <dbReference type="EMBL" id="ORY21981.1"/>
    </source>
</evidence>
<feature type="transmembrane region" description="Helical" evidence="2">
    <location>
        <begin position="116"/>
        <end position="135"/>
    </location>
</feature>
<keyword evidence="2" id="KW-1133">Transmembrane helix</keyword>
<dbReference type="OrthoDB" id="2563070at2759"/>